<organism evidence="2 3">
    <name type="scientific">Symbiochloris irregularis</name>
    <dbReference type="NCBI Taxonomy" id="706552"/>
    <lineage>
        <taxon>Eukaryota</taxon>
        <taxon>Viridiplantae</taxon>
        <taxon>Chlorophyta</taxon>
        <taxon>core chlorophytes</taxon>
        <taxon>Trebouxiophyceae</taxon>
        <taxon>Trebouxiales</taxon>
        <taxon>Trebouxiaceae</taxon>
        <taxon>Symbiochloris</taxon>
    </lineage>
</organism>
<dbReference type="InterPro" id="IPR001394">
    <property type="entry name" value="Peptidase_C19_UCH"/>
</dbReference>
<dbReference type="GO" id="GO:0005829">
    <property type="term" value="C:cytosol"/>
    <property type="evidence" value="ECO:0007669"/>
    <property type="project" value="TreeGrafter"/>
</dbReference>
<dbReference type="PROSITE" id="PS50235">
    <property type="entry name" value="USP_3"/>
    <property type="match status" value="1"/>
</dbReference>
<dbReference type="InterPro" id="IPR038765">
    <property type="entry name" value="Papain-like_cys_pep_sf"/>
</dbReference>
<dbReference type="InterPro" id="IPR028889">
    <property type="entry name" value="USP"/>
</dbReference>
<dbReference type="AlphaFoldDB" id="A0AAW1NNR4"/>
<evidence type="ECO:0000313" key="2">
    <source>
        <dbReference type="EMBL" id="KAK9793011.1"/>
    </source>
</evidence>
<dbReference type="Gene3D" id="3.90.70.10">
    <property type="entry name" value="Cysteine proteinases"/>
    <property type="match status" value="1"/>
</dbReference>
<dbReference type="SUPFAM" id="SSF54001">
    <property type="entry name" value="Cysteine proteinases"/>
    <property type="match status" value="1"/>
</dbReference>
<proteinExistence type="predicted"/>
<dbReference type="GO" id="GO:0016579">
    <property type="term" value="P:protein deubiquitination"/>
    <property type="evidence" value="ECO:0007669"/>
    <property type="project" value="InterPro"/>
</dbReference>
<dbReference type="Proteomes" id="UP001465755">
    <property type="component" value="Unassembled WGS sequence"/>
</dbReference>
<feature type="domain" description="USP" evidence="1">
    <location>
        <begin position="1"/>
        <end position="123"/>
    </location>
</feature>
<gene>
    <name evidence="2" type="ORF">WJX73_010806</name>
</gene>
<keyword evidence="3" id="KW-1185">Reference proteome</keyword>
<dbReference type="EMBL" id="JALJOQ010000155">
    <property type="protein sequence ID" value="KAK9793011.1"/>
    <property type="molecule type" value="Genomic_DNA"/>
</dbReference>
<evidence type="ECO:0000313" key="3">
    <source>
        <dbReference type="Proteomes" id="UP001465755"/>
    </source>
</evidence>
<dbReference type="PANTHER" id="PTHR24006">
    <property type="entry name" value="UBIQUITIN CARBOXYL-TERMINAL HYDROLASE"/>
    <property type="match status" value="1"/>
</dbReference>
<dbReference type="Pfam" id="PF00443">
    <property type="entry name" value="UCH"/>
    <property type="match status" value="1"/>
</dbReference>
<accession>A0AAW1NNR4</accession>
<protein>
    <recommendedName>
        <fullName evidence="1">USP domain-containing protein</fullName>
    </recommendedName>
</protein>
<evidence type="ECO:0000259" key="1">
    <source>
        <dbReference type="PROSITE" id="PS50235"/>
    </source>
</evidence>
<dbReference type="InterPro" id="IPR050164">
    <property type="entry name" value="Peptidase_C19"/>
</dbReference>
<comment type="caution">
    <text evidence="2">The sequence shown here is derived from an EMBL/GenBank/DDBJ whole genome shotgun (WGS) entry which is preliminary data.</text>
</comment>
<dbReference type="GO" id="GO:0004843">
    <property type="term" value="F:cysteine-type deubiquitinase activity"/>
    <property type="evidence" value="ECO:0007669"/>
    <property type="project" value="InterPro"/>
</dbReference>
<name>A0AAW1NNR4_9CHLO</name>
<dbReference type="GO" id="GO:0005634">
    <property type="term" value="C:nucleus"/>
    <property type="evidence" value="ECO:0007669"/>
    <property type="project" value="TreeGrafter"/>
</dbReference>
<sequence>MLQNRFEVHLQHDAHEFLHVVQTILLEELPNDFGAYLQSHVYQGRLKSSLHCRACKHTTAPSVIDFTDISLTISRDTPNLQSCLQMFLEREDMEDSECPKCHRQCRQQSRLDQGLPSRSSPES</sequence>
<reference evidence="2 3" key="1">
    <citation type="journal article" date="2024" name="Nat. Commun.">
        <title>Phylogenomics reveals the evolutionary origins of lichenization in chlorophyte algae.</title>
        <authorList>
            <person name="Puginier C."/>
            <person name="Libourel C."/>
            <person name="Otte J."/>
            <person name="Skaloud P."/>
            <person name="Haon M."/>
            <person name="Grisel S."/>
            <person name="Petersen M."/>
            <person name="Berrin J.G."/>
            <person name="Delaux P.M."/>
            <person name="Dal Grande F."/>
            <person name="Keller J."/>
        </authorList>
    </citation>
    <scope>NUCLEOTIDE SEQUENCE [LARGE SCALE GENOMIC DNA]</scope>
    <source>
        <strain evidence="2 3">SAG 2036</strain>
    </source>
</reference>